<dbReference type="FunCoup" id="K3Y2G2">
    <property type="interactions" value="1"/>
</dbReference>
<gene>
    <name evidence="2" type="primary">LOC111257061</name>
</gene>
<organism evidence="2 3">
    <name type="scientific">Setaria italica</name>
    <name type="common">Foxtail millet</name>
    <name type="synonym">Panicum italicum</name>
    <dbReference type="NCBI Taxonomy" id="4555"/>
    <lineage>
        <taxon>Eukaryota</taxon>
        <taxon>Viridiplantae</taxon>
        <taxon>Streptophyta</taxon>
        <taxon>Embryophyta</taxon>
        <taxon>Tracheophyta</taxon>
        <taxon>Spermatophyta</taxon>
        <taxon>Magnoliopsida</taxon>
        <taxon>Liliopsida</taxon>
        <taxon>Poales</taxon>
        <taxon>Poaceae</taxon>
        <taxon>PACMAD clade</taxon>
        <taxon>Panicoideae</taxon>
        <taxon>Panicodae</taxon>
        <taxon>Paniceae</taxon>
        <taxon>Cenchrinae</taxon>
        <taxon>Setaria</taxon>
    </lineage>
</organism>
<dbReference type="AlphaFoldDB" id="K3Y2G2"/>
<dbReference type="Gramene" id="KQL10432">
    <property type="protein sequence ID" value="KQL10432"/>
    <property type="gene ID" value="SETIT_008386mg"/>
</dbReference>
<reference evidence="3" key="1">
    <citation type="journal article" date="2012" name="Nat. Biotechnol.">
        <title>Reference genome sequence of the model plant Setaria.</title>
        <authorList>
            <person name="Bennetzen J.L."/>
            <person name="Schmutz J."/>
            <person name="Wang H."/>
            <person name="Percifield R."/>
            <person name="Hawkins J."/>
            <person name="Pontaroli A.C."/>
            <person name="Estep M."/>
            <person name="Feng L."/>
            <person name="Vaughn J.N."/>
            <person name="Grimwood J."/>
            <person name="Jenkins J."/>
            <person name="Barry K."/>
            <person name="Lindquist E."/>
            <person name="Hellsten U."/>
            <person name="Deshpande S."/>
            <person name="Wang X."/>
            <person name="Wu X."/>
            <person name="Mitros T."/>
            <person name="Triplett J."/>
            <person name="Yang X."/>
            <person name="Ye C.Y."/>
            <person name="Mauro-Herrera M."/>
            <person name="Wang L."/>
            <person name="Li P."/>
            <person name="Sharma M."/>
            <person name="Sharma R."/>
            <person name="Ronald P.C."/>
            <person name="Panaud O."/>
            <person name="Kellogg E.A."/>
            <person name="Brutnell T.P."/>
            <person name="Doust A.N."/>
            <person name="Tuskan G.A."/>
            <person name="Rokhsar D."/>
            <person name="Devos K.M."/>
        </authorList>
    </citation>
    <scope>NUCLEOTIDE SEQUENCE [LARGE SCALE GENOMIC DNA]</scope>
    <source>
        <strain evidence="3">cv. Yugu1</strain>
    </source>
</reference>
<dbReference type="Proteomes" id="UP000004995">
    <property type="component" value="Unassembled WGS sequence"/>
</dbReference>
<evidence type="ECO:0000313" key="3">
    <source>
        <dbReference type="Proteomes" id="UP000004995"/>
    </source>
</evidence>
<dbReference type="HOGENOM" id="CLU_669773_0_0_1"/>
<dbReference type="EnsemblPlants" id="KQL10432">
    <property type="protein sequence ID" value="KQL10432"/>
    <property type="gene ID" value="SETIT_008386mg"/>
</dbReference>
<feature type="compositionally biased region" description="Low complexity" evidence="1">
    <location>
        <begin position="322"/>
        <end position="337"/>
    </location>
</feature>
<feature type="compositionally biased region" description="Basic and acidic residues" evidence="1">
    <location>
        <begin position="298"/>
        <end position="321"/>
    </location>
</feature>
<dbReference type="EMBL" id="AGNK02002395">
    <property type="status" value="NOT_ANNOTATED_CDS"/>
    <property type="molecule type" value="Genomic_DNA"/>
</dbReference>
<sequence length="400" mass="42479">MRTRLTCGTWGIIGWQVPRQEEAAGCGFGRQRSFVHHQIIGPFVHNPAPVHIDAEDALLQGEVDQVGLGRAHGGEHGNPPWQLGRPVAVVVPDLLEAHRVGLLPLPPSLTEDHRPHVHRHCTGLTGDLHVPQVALAHRDAAMVEHARRRRGQGTVRREAVEEQSIVVPLHVAADDPPREVEPPHRGLEDDGAVGSPLPVPVLCRQRGLHVLVVPLVVARVEGDERGAVAAPVNLELGDREAAVSVGDEADAKDAGELGDEAGADRAVGDALGGCRDLAVGRSSKVAGHDEVGVSGVVAEKEPDGGRDGEVGEEAVGRRGDDPGAPVEAVGVGVGAAARGEDGDPGQRRDREGEVWRSSRCAGGELRADGAIQEHPRRRHGGLVRLASFRQRASEREGERW</sequence>
<protein>
    <submittedName>
        <fullName evidence="2">Uncharacterized protein</fullName>
    </submittedName>
</protein>
<keyword evidence="3" id="KW-1185">Reference proteome</keyword>
<feature type="region of interest" description="Disordered" evidence="1">
    <location>
        <begin position="290"/>
        <end position="359"/>
    </location>
</feature>
<dbReference type="InParanoid" id="K3Y2G2"/>
<evidence type="ECO:0000256" key="1">
    <source>
        <dbReference type="SAM" id="MobiDB-lite"/>
    </source>
</evidence>
<accession>K3Y2G2</accession>
<evidence type="ECO:0000313" key="2">
    <source>
        <dbReference type="EnsemblPlants" id="KQL10432"/>
    </source>
</evidence>
<dbReference type="OMA" id="SHADHRF"/>
<proteinExistence type="predicted"/>
<name>K3Y2G2_SETIT</name>
<feature type="compositionally biased region" description="Basic and acidic residues" evidence="1">
    <location>
        <begin position="338"/>
        <end position="356"/>
    </location>
</feature>
<reference evidence="2" key="2">
    <citation type="submission" date="2018-08" db="UniProtKB">
        <authorList>
            <consortium name="EnsemblPlants"/>
        </authorList>
    </citation>
    <scope>IDENTIFICATION</scope>
    <source>
        <strain evidence="2">Yugu1</strain>
    </source>
</reference>